<dbReference type="InterPro" id="IPR048435">
    <property type="entry name" value="MASE6"/>
</dbReference>
<sequence length="346" mass="38587">MAKWSTIKRVFSEDQQTDADKELQLRMLFLGSSFLAAIAAIFTAMNIAKGWWLMAASTTLLVASLLVAAILAKRKNALASSTIAAVVAGVVFSFYALSGENEGFACLWILMVPVFGPSLLGMRVSFVLSLYFQVFLIALFYTPLNQIVGDCYTATFLARFPVLYFATFGGVASLAVQKQYYLNKAVRQAYHDGLTDLYNRAYYVQALEKHAENDFSLAVFDLNRLKYVNDTFGHLAGDEMICAAADLLRDAFEPDGMVARIGGDEFAVISSADADRLFDQLARFAESTCSWKGSFSEEACLLTLSAGWVARGEFPEYDLEEVLREADQRMYRDKADWYKNSGFERR</sequence>
<dbReference type="InterPro" id="IPR000160">
    <property type="entry name" value="GGDEF_dom"/>
</dbReference>
<feature type="transmembrane region" description="Helical" evidence="1">
    <location>
        <begin position="156"/>
        <end position="176"/>
    </location>
</feature>
<dbReference type="Proteomes" id="UP000636394">
    <property type="component" value="Unassembled WGS sequence"/>
</dbReference>
<dbReference type="Gene3D" id="3.30.70.270">
    <property type="match status" value="1"/>
</dbReference>
<comment type="caution">
    <text evidence="3">The sequence shown here is derived from an EMBL/GenBank/DDBJ whole genome shotgun (WGS) entry which is preliminary data.</text>
</comment>
<keyword evidence="1" id="KW-0472">Membrane</keyword>
<organism evidence="3 4">
    <name type="scientific">Xiamenia xianingshaonis</name>
    <dbReference type="NCBI Taxonomy" id="2682776"/>
    <lineage>
        <taxon>Bacteria</taxon>
        <taxon>Bacillati</taxon>
        <taxon>Actinomycetota</taxon>
        <taxon>Coriobacteriia</taxon>
        <taxon>Eggerthellales</taxon>
        <taxon>Eggerthellaceae</taxon>
        <taxon>Xiamenia</taxon>
    </lineage>
</organism>
<evidence type="ECO:0000313" key="3">
    <source>
        <dbReference type="EMBL" id="NHM13577.1"/>
    </source>
</evidence>
<feature type="transmembrane region" description="Helical" evidence="1">
    <location>
        <begin position="127"/>
        <end position="144"/>
    </location>
</feature>
<dbReference type="InterPro" id="IPR029787">
    <property type="entry name" value="Nucleotide_cyclase"/>
</dbReference>
<dbReference type="RefSeq" id="WP_166338522.1">
    <property type="nucleotide sequence ID" value="NZ_WPCR01000002.1"/>
</dbReference>
<dbReference type="InterPro" id="IPR050469">
    <property type="entry name" value="Diguanylate_Cyclase"/>
</dbReference>
<dbReference type="Pfam" id="PF20966">
    <property type="entry name" value="MASE6"/>
    <property type="match status" value="1"/>
</dbReference>
<accession>A0ABX0IL49</accession>
<name>A0ABX0IL49_9ACTN</name>
<protein>
    <submittedName>
        <fullName evidence="3">Diguanylate cyclase</fullName>
    </submittedName>
</protein>
<evidence type="ECO:0000259" key="2">
    <source>
        <dbReference type="PROSITE" id="PS50887"/>
    </source>
</evidence>
<reference evidence="3 4" key="1">
    <citation type="submission" date="2019-11" db="EMBL/GenBank/DDBJ databases">
        <title>Eggerthellaceae novel genus isolated from the rectal contents of marmort.</title>
        <authorList>
            <person name="Zhang G."/>
        </authorList>
    </citation>
    <scope>NUCLEOTIDE SEQUENCE [LARGE SCALE GENOMIC DNA]</scope>
    <source>
        <strain evidence="4">zg-886</strain>
    </source>
</reference>
<dbReference type="Pfam" id="PF00990">
    <property type="entry name" value="GGDEF"/>
    <property type="match status" value="1"/>
</dbReference>
<dbReference type="InterPro" id="IPR043128">
    <property type="entry name" value="Rev_trsase/Diguanyl_cyclase"/>
</dbReference>
<dbReference type="PANTHER" id="PTHR45138:SF9">
    <property type="entry name" value="DIGUANYLATE CYCLASE DGCM-RELATED"/>
    <property type="match status" value="1"/>
</dbReference>
<feature type="transmembrane region" description="Helical" evidence="1">
    <location>
        <begin position="27"/>
        <end position="45"/>
    </location>
</feature>
<proteinExistence type="predicted"/>
<keyword evidence="4" id="KW-1185">Reference proteome</keyword>
<keyword evidence="1" id="KW-1133">Transmembrane helix</keyword>
<evidence type="ECO:0000256" key="1">
    <source>
        <dbReference type="SAM" id="Phobius"/>
    </source>
</evidence>
<gene>
    <name evidence="3" type="ORF">GMI68_02120</name>
</gene>
<evidence type="ECO:0000313" key="4">
    <source>
        <dbReference type="Proteomes" id="UP000636394"/>
    </source>
</evidence>
<dbReference type="PROSITE" id="PS50887">
    <property type="entry name" value="GGDEF"/>
    <property type="match status" value="1"/>
</dbReference>
<dbReference type="SMART" id="SM00267">
    <property type="entry name" value="GGDEF"/>
    <property type="match status" value="1"/>
</dbReference>
<dbReference type="NCBIfam" id="TIGR00254">
    <property type="entry name" value="GGDEF"/>
    <property type="match status" value="1"/>
</dbReference>
<dbReference type="SUPFAM" id="SSF55073">
    <property type="entry name" value="Nucleotide cyclase"/>
    <property type="match status" value="1"/>
</dbReference>
<dbReference type="EMBL" id="WPCR01000002">
    <property type="protein sequence ID" value="NHM13577.1"/>
    <property type="molecule type" value="Genomic_DNA"/>
</dbReference>
<feature type="domain" description="GGDEF" evidence="2">
    <location>
        <begin position="213"/>
        <end position="346"/>
    </location>
</feature>
<keyword evidence="1" id="KW-0812">Transmembrane</keyword>
<feature type="transmembrane region" description="Helical" evidence="1">
    <location>
        <begin position="78"/>
        <end position="97"/>
    </location>
</feature>
<feature type="transmembrane region" description="Helical" evidence="1">
    <location>
        <begin position="51"/>
        <end position="71"/>
    </location>
</feature>
<dbReference type="PANTHER" id="PTHR45138">
    <property type="entry name" value="REGULATORY COMPONENTS OF SENSORY TRANSDUCTION SYSTEM"/>
    <property type="match status" value="1"/>
</dbReference>
<dbReference type="CDD" id="cd01949">
    <property type="entry name" value="GGDEF"/>
    <property type="match status" value="1"/>
</dbReference>